<dbReference type="InterPro" id="IPR054352">
    <property type="entry name" value="ACT_Aspartokinase"/>
</dbReference>
<gene>
    <name evidence="10" type="ORF">THMIRHAM_02750</name>
</gene>
<evidence type="ECO:0000313" key="10">
    <source>
        <dbReference type="EMBL" id="BCN92490.1"/>
    </source>
</evidence>
<evidence type="ECO:0000256" key="7">
    <source>
        <dbReference type="ARBA" id="ARBA00047872"/>
    </source>
</evidence>
<keyword evidence="6" id="KW-0067">ATP-binding</keyword>
<dbReference type="RefSeq" id="WP_237262189.1">
    <property type="nucleotide sequence ID" value="NZ_AP024202.1"/>
</dbReference>
<dbReference type="EC" id="2.7.2.4" evidence="2"/>
<dbReference type="Pfam" id="PF22468">
    <property type="entry name" value="ACT_9"/>
    <property type="match status" value="1"/>
</dbReference>
<dbReference type="InterPro" id="IPR001048">
    <property type="entry name" value="Asp/Glu/Uridylate_kinase"/>
</dbReference>
<keyword evidence="3" id="KW-0808">Transferase</keyword>
<evidence type="ECO:0000256" key="2">
    <source>
        <dbReference type="ARBA" id="ARBA00013059"/>
    </source>
</evidence>
<accession>A0ABN6CX81</accession>
<evidence type="ECO:0000256" key="3">
    <source>
        <dbReference type="ARBA" id="ARBA00022679"/>
    </source>
</evidence>
<dbReference type="InterPro" id="IPR036393">
    <property type="entry name" value="AceGlu_kinase-like_sf"/>
</dbReference>
<evidence type="ECO:0000256" key="6">
    <source>
        <dbReference type="ARBA" id="ARBA00022840"/>
    </source>
</evidence>
<evidence type="ECO:0000313" key="11">
    <source>
        <dbReference type="Proteomes" id="UP001054820"/>
    </source>
</evidence>
<dbReference type="PANTHER" id="PTHR21499:SF3">
    <property type="entry name" value="ASPARTOKINASE"/>
    <property type="match status" value="1"/>
</dbReference>
<evidence type="ECO:0000256" key="5">
    <source>
        <dbReference type="ARBA" id="ARBA00022777"/>
    </source>
</evidence>
<dbReference type="GO" id="GO:0016301">
    <property type="term" value="F:kinase activity"/>
    <property type="evidence" value="ECO:0007669"/>
    <property type="project" value="UniProtKB-KW"/>
</dbReference>
<sequence length="481" mass="53849">MTQQTNNTLSVEKIGGTSMSEYLAVRDNIIRYPKSAYQRIFVVSAYGGVTDLLLEQKKTGTPGVYGLFANDDVDANWQAALEELANRLNEINATLFTDPSLLVEANKFINRRILETEQLLTYLQDLCSHGHFSLEAHLLTVRELLASLGEAHSAYNLASLLQSEGIDARFIDLTGWQANEPMQLDEMILENLQGIDFDNTLPIVTGYSHCKENLMQTYDRGYSEMTFSRIAVLMKASEAVIHKEYHLSSADPRLVGEQQVIPIGRTNYDIADQLANLGMEAIHPRAAKGLRQAKIPLRIKNTFEPDHQGTLITDEYVSDSPKVEIIAGMSRLLAVEVFDQEMMGNRGAYEETIQEITQRLQCDVINKDFNANTITLYINDSLKKVSRLSQQLQSRLATASVQTSKVALASAMGSDMRIKGFLARAVGTLYQEGINIEAIHQNTRQVEMQFFVNENDFEKTVKALHSTLIESHNHGVAICEH</sequence>
<keyword evidence="5 10" id="KW-0418">Kinase</keyword>
<dbReference type="SUPFAM" id="SSF55021">
    <property type="entry name" value="ACT-like"/>
    <property type="match status" value="1"/>
</dbReference>
<evidence type="ECO:0000259" key="9">
    <source>
        <dbReference type="Pfam" id="PF22468"/>
    </source>
</evidence>
<evidence type="ECO:0000256" key="4">
    <source>
        <dbReference type="ARBA" id="ARBA00022741"/>
    </source>
</evidence>
<comment type="catalytic activity">
    <reaction evidence="7">
        <text>L-aspartate + ATP = 4-phospho-L-aspartate + ADP</text>
        <dbReference type="Rhea" id="RHEA:23776"/>
        <dbReference type="ChEBI" id="CHEBI:29991"/>
        <dbReference type="ChEBI" id="CHEBI:30616"/>
        <dbReference type="ChEBI" id="CHEBI:57535"/>
        <dbReference type="ChEBI" id="CHEBI:456216"/>
        <dbReference type="EC" id="2.7.2.4"/>
    </reaction>
</comment>
<dbReference type="Proteomes" id="UP001054820">
    <property type="component" value="Chromosome"/>
</dbReference>
<dbReference type="InterPro" id="IPR045865">
    <property type="entry name" value="ACT-like_dom_sf"/>
</dbReference>
<dbReference type="EMBL" id="AP024202">
    <property type="protein sequence ID" value="BCN92490.1"/>
    <property type="molecule type" value="Genomic_DNA"/>
</dbReference>
<dbReference type="Gene3D" id="3.40.1160.10">
    <property type="entry name" value="Acetylglutamate kinase-like"/>
    <property type="match status" value="1"/>
</dbReference>
<reference evidence="10" key="1">
    <citation type="journal article" date="2022" name="Arch. Microbiol.">
        <title>Thiomicrorhabdus immobilis sp. nov., a mesophilic sulfur-oxidizing bacterium isolated from sediment of a brackish lake in northern Japan.</title>
        <authorList>
            <person name="Kojima H."/>
            <person name="Mochizuki J."/>
            <person name="Kanda M."/>
            <person name="Watanabe T."/>
            <person name="Fukui M."/>
        </authorList>
    </citation>
    <scope>NUCLEOTIDE SEQUENCE</scope>
    <source>
        <strain evidence="10">Am19</strain>
    </source>
</reference>
<protein>
    <recommendedName>
        <fullName evidence="2">aspartate kinase</fullName>
        <ecNumber evidence="2">2.7.2.4</ecNumber>
    </recommendedName>
</protein>
<dbReference type="Gene3D" id="3.30.2130.10">
    <property type="entry name" value="VC0802-like"/>
    <property type="match status" value="1"/>
</dbReference>
<feature type="domain" description="Aspartate/glutamate/uridylate kinase" evidence="8">
    <location>
        <begin position="11"/>
        <end position="301"/>
    </location>
</feature>
<proteinExistence type="inferred from homology"/>
<organism evidence="10 11">
    <name type="scientific">Thiomicrorhabdus immobilis</name>
    <dbReference type="NCBI Taxonomy" id="2791037"/>
    <lineage>
        <taxon>Bacteria</taxon>
        <taxon>Pseudomonadati</taxon>
        <taxon>Pseudomonadota</taxon>
        <taxon>Gammaproteobacteria</taxon>
        <taxon>Thiotrichales</taxon>
        <taxon>Piscirickettsiaceae</taxon>
        <taxon>Thiomicrorhabdus</taxon>
    </lineage>
</organism>
<dbReference type="SUPFAM" id="SSF53633">
    <property type="entry name" value="Carbamate kinase-like"/>
    <property type="match status" value="1"/>
</dbReference>
<comment type="similarity">
    <text evidence="1">Belongs to the aspartokinase family.</text>
</comment>
<feature type="domain" description="Aspartokinase ACT" evidence="9">
    <location>
        <begin position="413"/>
        <end position="467"/>
    </location>
</feature>
<evidence type="ECO:0000256" key="1">
    <source>
        <dbReference type="ARBA" id="ARBA00010122"/>
    </source>
</evidence>
<dbReference type="NCBIfam" id="NF006614">
    <property type="entry name" value="PRK09181.1"/>
    <property type="match status" value="1"/>
</dbReference>
<dbReference type="Pfam" id="PF00696">
    <property type="entry name" value="AA_kinase"/>
    <property type="match status" value="1"/>
</dbReference>
<dbReference type="PANTHER" id="PTHR21499">
    <property type="entry name" value="ASPARTATE KINASE"/>
    <property type="match status" value="1"/>
</dbReference>
<keyword evidence="11" id="KW-1185">Reference proteome</keyword>
<name>A0ABN6CX81_9GAMM</name>
<evidence type="ECO:0000259" key="8">
    <source>
        <dbReference type="Pfam" id="PF00696"/>
    </source>
</evidence>
<keyword evidence="4" id="KW-0547">Nucleotide-binding</keyword>